<name>A0AAE0KF74_9PEZI</name>
<accession>A0AAE0KF74</accession>
<feature type="region of interest" description="Disordered" evidence="1">
    <location>
        <begin position="99"/>
        <end position="136"/>
    </location>
</feature>
<keyword evidence="3" id="KW-1185">Reference proteome</keyword>
<evidence type="ECO:0000256" key="1">
    <source>
        <dbReference type="SAM" id="MobiDB-lite"/>
    </source>
</evidence>
<dbReference type="AlphaFoldDB" id="A0AAE0KF74"/>
<reference evidence="2" key="1">
    <citation type="journal article" date="2023" name="Mol. Phylogenet. Evol.">
        <title>Genome-scale phylogeny and comparative genomics of the fungal order Sordariales.</title>
        <authorList>
            <person name="Hensen N."/>
            <person name="Bonometti L."/>
            <person name="Westerberg I."/>
            <person name="Brannstrom I.O."/>
            <person name="Guillou S."/>
            <person name="Cros-Aarteil S."/>
            <person name="Calhoun S."/>
            <person name="Haridas S."/>
            <person name="Kuo A."/>
            <person name="Mondo S."/>
            <person name="Pangilinan J."/>
            <person name="Riley R."/>
            <person name="LaButti K."/>
            <person name="Andreopoulos B."/>
            <person name="Lipzen A."/>
            <person name="Chen C."/>
            <person name="Yan M."/>
            <person name="Daum C."/>
            <person name="Ng V."/>
            <person name="Clum A."/>
            <person name="Steindorff A."/>
            <person name="Ohm R.A."/>
            <person name="Martin F."/>
            <person name="Silar P."/>
            <person name="Natvig D.O."/>
            <person name="Lalanne C."/>
            <person name="Gautier V."/>
            <person name="Ament-Velasquez S.L."/>
            <person name="Kruys A."/>
            <person name="Hutchinson M.I."/>
            <person name="Powell A.J."/>
            <person name="Barry K."/>
            <person name="Miller A.N."/>
            <person name="Grigoriev I.V."/>
            <person name="Debuchy R."/>
            <person name="Gladieux P."/>
            <person name="Hiltunen Thoren M."/>
            <person name="Johannesson H."/>
        </authorList>
    </citation>
    <scope>NUCLEOTIDE SEQUENCE</scope>
    <source>
        <strain evidence="2">CBS 232.78</strain>
    </source>
</reference>
<dbReference type="EMBL" id="JAULSW010000007">
    <property type="protein sequence ID" value="KAK3375082.1"/>
    <property type="molecule type" value="Genomic_DNA"/>
</dbReference>
<protein>
    <submittedName>
        <fullName evidence="2">Uncharacterized protein</fullName>
    </submittedName>
</protein>
<gene>
    <name evidence="2" type="ORF">B0H63DRAFT_266151</name>
</gene>
<comment type="caution">
    <text evidence="2">The sequence shown here is derived from an EMBL/GenBank/DDBJ whole genome shotgun (WGS) entry which is preliminary data.</text>
</comment>
<proteinExistence type="predicted"/>
<evidence type="ECO:0000313" key="3">
    <source>
        <dbReference type="Proteomes" id="UP001285441"/>
    </source>
</evidence>
<sequence>MASQNPSTPVKVPPSAANYTPATLDADLRSDINSLLIADGHITKIQEHLLHSLHADKSNWPTTVQAHALNLLRSGDVTTFPQLLRRVIEDVRQDTALAPSSKTLNGATGSEVNGKKSTNGTPGATGGDTNGSETASPLLNLAVPKSVVDDALKITRESLEMVCAIDDGA</sequence>
<feature type="compositionally biased region" description="Polar residues" evidence="1">
    <location>
        <begin position="99"/>
        <end position="122"/>
    </location>
</feature>
<reference evidence="2" key="2">
    <citation type="submission" date="2023-06" db="EMBL/GenBank/DDBJ databases">
        <authorList>
            <consortium name="Lawrence Berkeley National Laboratory"/>
            <person name="Haridas S."/>
            <person name="Hensen N."/>
            <person name="Bonometti L."/>
            <person name="Westerberg I."/>
            <person name="Brannstrom I.O."/>
            <person name="Guillou S."/>
            <person name="Cros-Aarteil S."/>
            <person name="Calhoun S."/>
            <person name="Kuo A."/>
            <person name="Mondo S."/>
            <person name="Pangilinan J."/>
            <person name="Riley R."/>
            <person name="LaButti K."/>
            <person name="Andreopoulos B."/>
            <person name="Lipzen A."/>
            <person name="Chen C."/>
            <person name="Yanf M."/>
            <person name="Daum C."/>
            <person name="Ng V."/>
            <person name="Clum A."/>
            <person name="Steindorff A."/>
            <person name="Ohm R."/>
            <person name="Martin F."/>
            <person name="Silar P."/>
            <person name="Natvig D."/>
            <person name="Lalanne C."/>
            <person name="Gautier V."/>
            <person name="Ament-velasquez S.L."/>
            <person name="Kruys A."/>
            <person name="Hutchinson M.I."/>
            <person name="Powell A.J."/>
            <person name="Barry K."/>
            <person name="Miller A.N."/>
            <person name="Grigoriev I.V."/>
            <person name="Debuchy R."/>
            <person name="Gladieux P."/>
            <person name="Thoren M.H."/>
            <person name="Johannesson H."/>
        </authorList>
    </citation>
    <scope>NUCLEOTIDE SEQUENCE</scope>
    <source>
        <strain evidence="2">CBS 232.78</strain>
    </source>
</reference>
<dbReference type="Proteomes" id="UP001285441">
    <property type="component" value="Unassembled WGS sequence"/>
</dbReference>
<organism evidence="2 3">
    <name type="scientific">Podospora didyma</name>
    <dbReference type="NCBI Taxonomy" id="330526"/>
    <lineage>
        <taxon>Eukaryota</taxon>
        <taxon>Fungi</taxon>
        <taxon>Dikarya</taxon>
        <taxon>Ascomycota</taxon>
        <taxon>Pezizomycotina</taxon>
        <taxon>Sordariomycetes</taxon>
        <taxon>Sordariomycetidae</taxon>
        <taxon>Sordariales</taxon>
        <taxon>Podosporaceae</taxon>
        <taxon>Podospora</taxon>
    </lineage>
</organism>
<evidence type="ECO:0000313" key="2">
    <source>
        <dbReference type="EMBL" id="KAK3375082.1"/>
    </source>
</evidence>